<feature type="domain" description="Zinc finger CGNR" evidence="1">
    <location>
        <begin position="153"/>
        <end position="196"/>
    </location>
</feature>
<dbReference type="InterPro" id="IPR021005">
    <property type="entry name" value="Znf_CGNR"/>
</dbReference>
<comment type="caution">
    <text evidence="2">The sequence shown here is derived from an EMBL/GenBank/DDBJ whole genome shotgun (WGS) entry which is preliminary data.</text>
</comment>
<dbReference type="STRING" id="2074.BG845_05064"/>
<evidence type="ECO:0000259" key="1">
    <source>
        <dbReference type="Pfam" id="PF11706"/>
    </source>
</evidence>
<reference evidence="2 3" key="1">
    <citation type="submission" date="2016-09" db="EMBL/GenBank/DDBJ databases">
        <title>Pseudonocardia autotrophica DSM535, a candidate organism with high potential of specific P450 cytochromes.</title>
        <authorList>
            <person name="Grumaz C."/>
            <person name="Vainshtein Y."/>
            <person name="Kirstahler P."/>
            <person name="Sohn K."/>
        </authorList>
    </citation>
    <scope>NUCLEOTIDE SEQUENCE [LARGE SCALE GENOMIC DNA]</scope>
    <source>
        <strain evidence="2 3">DSM 535</strain>
    </source>
</reference>
<dbReference type="PANTHER" id="PTHR35525:SF3">
    <property type="entry name" value="BLL6575 PROTEIN"/>
    <property type="match status" value="1"/>
</dbReference>
<dbReference type="InterPro" id="IPR010852">
    <property type="entry name" value="ABATE"/>
</dbReference>
<dbReference type="Pfam" id="PF11706">
    <property type="entry name" value="zf-CGNR"/>
    <property type="match status" value="1"/>
</dbReference>
<evidence type="ECO:0000313" key="2">
    <source>
        <dbReference type="EMBL" id="OSY36981.1"/>
    </source>
</evidence>
<dbReference type="EMBL" id="MIGB01000034">
    <property type="protein sequence ID" value="OSY36981.1"/>
    <property type="molecule type" value="Genomic_DNA"/>
</dbReference>
<proteinExistence type="predicted"/>
<dbReference type="Gene3D" id="1.10.3300.10">
    <property type="entry name" value="Jann2411-like domain"/>
    <property type="match status" value="1"/>
</dbReference>
<gene>
    <name evidence="2" type="ORF">BG845_05064</name>
</gene>
<name>A0A1Y2MPA9_PSEAH</name>
<dbReference type="InterPro" id="IPR023286">
    <property type="entry name" value="ABATE_dom_sf"/>
</dbReference>
<sequence>MQVLLDDYSFAATLATELANTTPEVWQGPDHLGDLDALVDFADEFDRAAAAPSDPDGHFGLGELARAADDRRLRAAQSLRYVVRELIDAPVRERLVAGATTLTASAGALTLVPGSRSARWAVELAPGSGIDEALALICGVGVLGVVQALGEQRFRQCSAPTCVGAFIDSTRAGRRRYCMPGLCGNRVNVANHRARRAATVGGGRTVRE</sequence>
<dbReference type="Proteomes" id="UP000194360">
    <property type="component" value="Unassembled WGS sequence"/>
</dbReference>
<accession>A0A1Y2MPA9</accession>
<keyword evidence="3" id="KW-1185">Reference proteome</keyword>
<dbReference type="SUPFAM" id="SSF160904">
    <property type="entry name" value="Jann2411-like"/>
    <property type="match status" value="1"/>
</dbReference>
<protein>
    <submittedName>
        <fullName evidence="2">CGNR zinc finger</fullName>
    </submittedName>
</protein>
<evidence type="ECO:0000313" key="3">
    <source>
        <dbReference type="Proteomes" id="UP000194360"/>
    </source>
</evidence>
<dbReference type="PANTHER" id="PTHR35525">
    <property type="entry name" value="BLL6575 PROTEIN"/>
    <property type="match status" value="1"/>
</dbReference>
<dbReference type="AlphaFoldDB" id="A0A1Y2MPA9"/>
<organism evidence="2 3">
    <name type="scientific">Pseudonocardia autotrophica</name>
    <name type="common">Amycolata autotrophica</name>
    <name type="synonym">Nocardia autotrophica</name>
    <dbReference type="NCBI Taxonomy" id="2074"/>
    <lineage>
        <taxon>Bacteria</taxon>
        <taxon>Bacillati</taxon>
        <taxon>Actinomycetota</taxon>
        <taxon>Actinomycetes</taxon>
        <taxon>Pseudonocardiales</taxon>
        <taxon>Pseudonocardiaceae</taxon>
        <taxon>Pseudonocardia</taxon>
    </lineage>
</organism>